<keyword evidence="4" id="KW-1185">Reference proteome</keyword>
<dbReference type="GO" id="GO:0004767">
    <property type="term" value="F:sphingomyelin phosphodiesterase activity"/>
    <property type="evidence" value="ECO:0007669"/>
    <property type="project" value="InterPro"/>
</dbReference>
<dbReference type="PANTHER" id="PTHR16320">
    <property type="entry name" value="SPHINGOMYELINASE FAMILY MEMBER"/>
    <property type="match status" value="1"/>
</dbReference>
<dbReference type="Pfam" id="PF22669">
    <property type="entry name" value="Exo_endo_phos2"/>
    <property type="match status" value="1"/>
</dbReference>
<feature type="chain" id="PRO_5041260051" description="Inositol polyphosphate-related phosphatase domain-containing protein" evidence="1">
    <location>
        <begin position="29"/>
        <end position="297"/>
    </location>
</feature>
<dbReference type="Gene3D" id="3.60.10.10">
    <property type="entry name" value="Endonuclease/exonuclease/phosphatase"/>
    <property type="match status" value="1"/>
</dbReference>
<feature type="domain" description="Inositol polyphosphate-related phosphatase" evidence="2">
    <location>
        <begin position="64"/>
        <end position="226"/>
    </location>
</feature>
<feature type="signal peptide" evidence="1">
    <location>
        <begin position="1"/>
        <end position="28"/>
    </location>
</feature>
<dbReference type="SUPFAM" id="SSF56219">
    <property type="entry name" value="DNase I-like"/>
    <property type="match status" value="1"/>
</dbReference>
<dbReference type="EMBL" id="JAPDFR010000001">
    <property type="protein sequence ID" value="KAK0390811.1"/>
    <property type="molecule type" value="Genomic_DNA"/>
</dbReference>
<dbReference type="InterPro" id="IPR038772">
    <property type="entry name" value="Sph/SMPD2-like"/>
</dbReference>
<sequence>MKFSTSVARSALGLQALFAGLVVAQASGKFDVLTYNVAGLPAVINGNDEPGDKKTNARLIGAAMAKERFDIVHMQEDFNYHAYIYSTDTHPVRTPTSGGVPFGDGLNTLSNYNYTKFTRTTWKRCSLNSGDCLTPKGFSFMVIPTIGFELHLYNLHSDAGDSDNDVASRSSDVDQVLAAINAQSQGVPVIVAGDTNDRYTNAGVSITKFAQAGFKDPWVDLIKNGVYPTKGATADPCPNPAPNNECEIVDKVLYRSGDSVTLTATSFNYVPQDFLQSNGSVLSDHNPVLVNFDWVKK</sequence>
<dbReference type="InterPro" id="IPR036691">
    <property type="entry name" value="Endo/exonu/phosph_ase_sf"/>
</dbReference>
<name>A0AA39LAP8_SARSR</name>
<dbReference type="Proteomes" id="UP001175261">
    <property type="component" value="Unassembled WGS sequence"/>
</dbReference>
<organism evidence="3 4">
    <name type="scientific">Sarocladium strictum</name>
    <name type="common">Black bundle disease fungus</name>
    <name type="synonym">Acremonium strictum</name>
    <dbReference type="NCBI Taxonomy" id="5046"/>
    <lineage>
        <taxon>Eukaryota</taxon>
        <taxon>Fungi</taxon>
        <taxon>Dikarya</taxon>
        <taxon>Ascomycota</taxon>
        <taxon>Pezizomycotina</taxon>
        <taxon>Sordariomycetes</taxon>
        <taxon>Hypocreomycetidae</taxon>
        <taxon>Hypocreales</taxon>
        <taxon>Sarocladiaceae</taxon>
        <taxon>Sarocladium</taxon>
    </lineage>
</organism>
<protein>
    <recommendedName>
        <fullName evidence="2">Inositol polyphosphate-related phosphatase domain-containing protein</fullName>
    </recommendedName>
</protein>
<comment type="caution">
    <text evidence="3">The sequence shown here is derived from an EMBL/GenBank/DDBJ whole genome shotgun (WGS) entry which is preliminary data.</text>
</comment>
<dbReference type="PANTHER" id="PTHR16320:SF1">
    <property type="entry name" value="SPHINGOMYELINASE DDB_G0288017"/>
    <property type="match status" value="1"/>
</dbReference>
<dbReference type="InterPro" id="IPR000300">
    <property type="entry name" value="IPPc"/>
</dbReference>
<dbReference type="GO" id="GO:0016791">
    <property type="term" value="F:phosphatase activity"/>
    <property type="evidence" value="ECO:0007669"/>
    <property type="project" value="InterPro"/>
</dbReference>
<evidence type="ECO:0000259" key="2">
    <source>
        <dbReference type="Pfam" id="PF22669"/>
    </source>
</evidence>
<gene>
    <name evidence="3" type="ORF">NLU13_0314</name>
</gene>
<evidence type="ECO:0000313" key="3">
    <source>
        <dbReference type="EMBL" id="KAK0390811.1"/>
    </source>
</evidence>
<reference evidence="3" key="1">
    <citation type="submission" date="2022-10" db="EMBL/GenBank/DDBJ databases">
        <title>Determination and structural analysis of whole genome sequence of Sarocladium strictum F4-1.</title>
        <authorList>
            <person name="Hu L."/>
            <person name="Jiang Y."/>
        </authorList>
    </citation>
    <scope>NUCLEOTIDE SEQUENCE</scope>
    <source>
        <strain evidence="3">F4-1</strain>
    </source>
</reference>
<accession>A0AA39LAP8</accession>
<dbReference type="GO" id="GO:0046856">
    <property type="term" value="P:phosphatidylinositol dephosphorylation"/>
    <property type="evidence" value="ECO:0007669"/>
    <property type="project" value="InterPro"/>
</dbReference>
<evidence type="ECO:0000256" key="1">
    <source>
        <dbReference type="SAM" id="SignalP"/>
    </source>
</evidence>
<proteinExistence type="predicted"/>
<dbReference type="GO" id="GO:0005737">
    <property type="term" value="C:cytoplasm"/>
    <property type="evidence" value="ECO:0007669"/>
    <property type="project" value="TreeGrafter"/>
</dbReference>
<dbReference type="AlphaFoldDB" id="A0AA39LAP8"/>
<evidence type="ECO:0000313" key="4">
    <source>
        <dbReference type="Proteomes" id="UP001175261"/>
    </source>
</evidence>
<keyword evidence="1" id="KW-0732">Signal</keyword>